<reference evidence="1" key="1">
    <citation type="journal article" date="2015" name="Nature">
        <title>Complex archaea that bridge the gap between prokaryotes and eukaryotes.</title>
        <authorList>
            <person name="Spang A."/>
            <person name="Saw J.H."/>
            <person name="Jorgensen S.L."/>
            <person name="Zaremba-Niedzwiedzka K."/>
            <person name="Martijn J."/>
            <person name="Lind A.E."/>
            <person name="van Eijk R."/>
            <person name="Schleper C."/>
            <person name="Guy L."/>
            <person name="Ettema T.J."/>
        </authorList>
    </citation>
    <scope>NUCLEOTIDE SEQUENCE</scope>
</reference>
<accession>A0A0F9C7K9</accession>
<gene>
    <name evidence="1" type="ORF">LCGC14_2436870</name>
</gene>
<sequence>MITEEDGEEYGEMNPEKAISEDCGCCGRDVDWTSNDCEITHEWRPQYMKSLQTAVILKSLKASGLTNQDIIQLVKSEGWPAVRKLARA</sequence>
<organism evidence="1">
    <name type="scientific">marine sediment metagenome</name>
    <dbReference type="NCBI Taxonomy" id="412755"/>
    <lineage>
        <taxon>unclassified sequences</taxon>
        <taxon>metagenomes</taxon>
        <taxon>ecological metagenomes</taxon>
    </lineage>
</organism>
<protein>
    <submittedName>
        <fullName evidence="1">Uncharacterized protein</fullName>
    </submittedName>
</protein>
<evidence type="ECO:0000313" key="1">
    <source>
        <dbReference type="EMBL" id="KKL22292.1"/>
    </source>
</evidence>
<dbReference type="AlphaFoldDB" id="A0A0F9C7K9"/>
<proteinExistence type="predicted"/>
<comment type="caution">
    <text evidence="1">The sequence shown here is derived from an EMBL/GenBank/DDBJ whole genome shotgun (WGS) entry which is preliminary data.</text>
</comment>
<dbReference type="EMBL" id="LAZR01037407">
    <property type="protein sequence ID" value="KKL22292.1"/>
    <property type="molecule type" value="Genomic_DNA"/>
</dbReference>
<name>A0A0F9C7K9_9ZZZZ</name>